<dbReference type="OrthoDB" id="9782229at2"/>
<proteinExistence type="predicted"/>
<dbReference type="Proteomes" id="UP000254968">
    <property type="component" value="Unassembled WGS sequence"/>
</dbReference>
<dbReference type="NCBIfam" id="NF038223">
    <property type="entry name" value="IcmN_DotK_IVB"/>
    <property type="match status" value="1"/>
</dbReference>
<dbReference type="InterPro" id="IPR006665">
    <property type="entry name" value="OmpA-like"/>
</dbReference>
<reference evidence="3 4" key="1">
    <citation type="submission" date="2018-06" db="EMBL/GenBank/DDBJ databases">
        <authorList>
            <consortium name="Pathogen Informatics"/>
            <person name="Doyle S."/>
        </authorList>
    </citation>
    <scope>NUCLEOTIDE SEQUENCE [LARGE SCALE GENOMIC DNA]</scope>
    <source>
        <strain evidence="3 4">NCTC13315</strain>
    </source>
</reference>
<dbReference type="InterPro" id="IPR036737">
    <property type="entry name" value="OmpA-like_sf"/>
</dbReference>
<dbReference type="Pfam" id="PF00691">
    <property type="entry name" value="OmpA"/>
    <property type="match status" value="1"/>
</dbReference>
<evidence type="ECO:0000313" key="3">
    <source>
        <dbReference type="EMBL" id="STX28147.1"/>
    </source>
</evidence>
<sequence length="192" mass="21158">MRRVRVGFLTMLNRCSIIVASLMLVGCCCGNGKLLLLKHEGFKLPRRVAGSSDAYVIAQQAGFARCGVKVITIGSDYLISIPSAALFADQSPRIKWESYTILNKVVKFMQQFRKVGVNVTSYSTQYVSSKREQSLTLARARAVADYLWSQGVDSRFIFAEGAGSEKPISTFTPGGERTVNSRIEITFRDAVA</sequence>
<dbReference type="AlphaFoldDB" id="A0A378HZ08"/>
<dbReference type="PANTHER" id="PTHR30329:SF21">
    <property type="entry name" value="LIPOPROTEIN YIAD-RELATED"/>
    <property type="match status" value="1"/>
</dbReference>
<dbReference type="PROSITE" id="PS51123">
    <property type="entry name" value="OMPA_2"/>
    <property type="match status" value="1"/>
</dbReference>
<dbReference type="InterPro" id="IPR050330">
    <property type="entry name" value="Bact_OuterMem_StrucFunc"/>
</dbReference>
<dbReference type="Gene3D" id="3.30.1330.60">
    <property type="entry name" value="OmpA-like domain"/>
    <property type="match status" value="1"/>
</dbReference>
<protein>
    <submittedName>
        <fullName evidence="3">LphA (DotK)</fullName>
    </submittedName>
</protein>
<keyword evidence="4" id="KW-1185">Reference proteome</keyword>
<accession>A0A378HZ08</accession>
<dbReference type="EMBL" id="UGNV01000001">
    <property type="protein sequence ID" value="STX28147.1"/>
    <property type="molecule type" value="Genomic_DNA"/>
</dbReference>
<evidence type="ECO:0000313" key="4">
    <source>
        <dbReference type="Proteomes" id="UP000254968"/>
    </source>
</evidence>
<evidence type="ECO:0000259" key="2">
    <source>
        <dbReference type="PROSITE" id="PS51123"/>
    </source>
</evidence>
<gene>
    <name evidence="3" type="primary">lphA</name>
    <name evidence="3" type="ORF">NCTC13315_00671</name>
</gene>
<dbReference type="PANTHER" id="PTHR30329">
    <property type="entry name" value="STATOR ELEMENT OF FLAGELLAR MOTOR COMPLEX"/>
    <property type="match status" value="1"/>
</dbReference>
<dbReference type="PROSITE" id="PS51257">
    <property type="entry name" value="PROKAR_LIPOPROTEIN"/>
    <property type="match status" value="1"/>
</dbReference>
<dbReference type="SUPFAM" id="SSF103088">
    <property type="entry name" value="OmpA-like"/>
    <property type="match status" value="1"/>
</dbReference>
<dbReference type="GO" id="GO:0016020">
    <property type="term" value="C:membrane"/>
    <property type="evidence" value="ECO:0007669"/>
    <property type="project" value="UniProtKB-UniRule"/>
</dbReference>
<evidence type="ECO:0000256" key="1">
    <source>
        <dbReference type="PROSITE-ProRule" id="PRU00473"/>
    </source>
</evidence>
<name>A0A378HZ08_9GAMM</name>
<dbReference type="RefSeq" id="WP_115301917.1">
    <property type="nucleotide sequence ID" value="NZ_CAAAHO010000008.1"/>
</dbReference>
<organism evidence="3 4">
    <name type="scientific">Legionella beliardensis</name>
    <dbReference type="NCBI Taxonomy" id="91822"/>
    <lineage>
        <taxon>Bacteria</taxon>
        <taxon>Pseudomonadati</taxon>
        <taxon>Pseudomonadota</taxon>
        <taxon>Gammaproteobacteria</taxon>
        <taxon>Legionellales</taxon>
        <taxon>Legionellaceae</taxon>
        <taxon>Legionella</taxon>
    </lineage>
</organism>
<dbReference type="CDD" id="cd07185">
    <property type="entry name" value="OmpA_C-like"/>
    <property type="match status" value="1"/>
</dbReference>
<keyword evidence="1" id="KW-0472">Membrane</keyword>
<feature type="domain" description="OmpA-like" evidence="2">
    <location>
        <begin position="74"/>
        <end position="191"/>
    </location>
</feature>